<evidence type="ECO:0000313" key="3">
    <source>
        <dbReference type="Proteomes" id="UP000323386"/>
    </source>
</evidence>
<organism evidence="2 3">
    <name type="scientific">Pseudozyma flocculosa</name>
    <dbReference type="NCBI Taxonomy" id="84751"/>
    <lineage>
        <taxon>Eukaryota</taxon>
        <taxon>Fungi</taxon>
        <taxon>Dikarya</taxon>
        <taxon>Basidiomycota</taxon>
        <taxon>Ustilaginomycotina</taxon>
        <taxon>Ustilaginomycetes</taxon>
        <taxon>Ustilaginales</taxon>
        <taxon>Ustilaginaceae</taxon>
        <taxon>Pseudozyma</taxon>
    </lineage>
</organism>
<sequence length="352" mass="38796">MLHQWQARGGSRFPSKRCRDAQLSRRDRELRPPDLILVLGGLSVSVKWSLSTIWPESRRLRKLWDTDPRRSVLDYDDARSLTVNSFHRCWHRSKSAWHGDVDAVRTPLGPKQIIAPPTPRRMTIQLRVFITLALVLALTTEMDTAEAAPLSPRAVAEGAPLFRSAAMSSGRARHSLSQLLEADDVSVHPALLDSEVMSRPAVGCGWLGGRRSSAAERPPFGRTDVLLGIDLKDEAQGYAINQYEVEQRLAESVKRGADDVKVSPDIVLAYQAGPRTPPRGAAQALGSETLAETVSCATPRLVRATRPVQKRTAKLKKLAESGRHASKRTLRALQGYRGSAENAVQQAEDNLT</sequence>
<dbReference type="AlphaFoldDB" id="A0A5C3FAE3"/>
<feature type="region of interest" description="Disordered" evidence="1">
    <location>
        <begin position="1"/>
        <end position="25"/>
    </location>
</feature>
<evidence type="ECO:0000256" key="1">
    <source>
        <dbReference type="SAM" id="MobiDB-lite"/>
    </source>
</evidence>
<keyword evidence="3" id="KW-1185">Reference proteome</keyword>
<protein>
    <submittedName>
        <fullName evidence="2">Uncharacterized protein</fullName>
    </submittedName>
</protein>
<name>A0A5C3FAE3_9BASI</name>
<proteinExistence type="predicted"/>
<gene>
    <name evidence="2" type="ORF">PSFLO_06905</name>
</gene>
<accession>A0A5C3FAE3</accession>
<evidence type="ECO:0000313" key="2">
    <source>
        <dbReference type="EMBL" id="SPO41423.1"/>
    </source>
</evidence>
<dbReference type="Proteomes" id="UP000323386">
    <property type="component" value="Unassembled WGS sequence"/>
</dbReference>
<dbReference type="EMBL" id="OOIP01000027">
    <property type="protein sequence ID" value="SPO41423.1"/>
    <property type="molecule type" value="Genomic_DNA"/>
</dbReference>
<reference evidence="2 3" key="1">
    <citation type="submission" date="2018-03" db="EMBL/GenBank/DDBJ databases">
        <authorList>
            <person name="Guldener U."/>
        </authorList>
    </citation>
    <scope>NUCLEOTIDE SEQUENCE [LARGE SCALE GENOMIC DNA]</scope>
    <source>
        <strain evidence="2 3">DAOM196992</strain>
    </source>
</reference>